<dbReference type="NCBIfam" id="NF006393">
    <property type="entry name" value="PRK08642.1"/>
    <property type="match status" value="1"/>
</dbReference>
<dbReference type="PANTHER" id="PTHR43639:SF1">
    <property type="entry name" value="SHORT-CHAIN DEHYDROGENASE_REDUCTASE FAMILY PROTEIN"/>
    <property type="match status" value="1"/>
</dbReference>
<name>A0A0A1ZP64_PROMR</name>
<dbReference type="OrthoDB" id="9785520at2"/>
<dbReference type="InterPro" id="IPR002347">
    <property type="entry name" value="SDR_fam"/>
</dbReference>
<dbReference type="RefSeq" id="WP_032514005.1">
    <property type="nucleotide sequence ID" value="NZ_JNAJ01000014.1"/>
</dbReference>
<dbReference type="EMBL" id="JNAJ01000014">
    <property type="protein sequence ID" value="KGF91225.1"/>
    <property type="molecule type" value="Genomic_DNA"/>
</dbReference>
<proteinExistence type="inferred from homology"/>
<keyword evidence="2 3" id="KW-0560">Oxidoreductase</keyword>
<dbReference type="Pfam" id="PF13561">
    <property type="entry name" value="adh_short_C2"/>
    <property type="match status" value="1"/>
</dbReference>
<protein>
    <submittedName>
        <fullName evidence="3">3-oxoacyl-(Acyl-carrier protein) reductase</fullName>
        <ecNumber evidence="3">1.1.1.100</ecNumber>
    </submittedName>
</protein>
<evidence type="ECO:0000256" key="1">
    <source>
        <dbReference type="ARBA" id="ARBA00006484"/>
    </source>
</evidence>
<dbReference type="Gene3D" id="3.40.50.720">
    <property type="entry name" value="NAD(P)-binding Rossmann-like Domain"/>
    <property type="match status" value="1"/>
</dbReference>
<dbReference type="EC" id="1.1.1.100" evidence="3"/>
<dbReference type="PRINTS" id="PR00081">
    <property type="entry name" value="GDHRDH"/>
</dbReference>
<gene>
    <name evidence="3" type="ORF">EU93_1164</name>
</gene>
<dbReference type="Proteomes" id="UP000030491">
    <property type="component" value="Unassembled WGS sequence"/>
</dbReference>
<evidence type="ECO:0000313" key="3">
    <source>
        <dbReference type="EMBL" id="KGF91225.1"/>
    </source>
</evidence>
<evidence type="ECO:0000256" key="2">
    <source>
        <dbReference type="ARBA" id="ARBA00023002"/>
    </source>
</evidence>
<sequence>MNLPLEKQTVLVTGAGRGLGSVIVRSFHREGAKVIINYRNSYESAKHLSDSLGENALLVKGDIREKDQVSKMHEELLCQNIRVDTIIHNAINDFIFNGDQRKKIDTIEWQDFQNQIETTQKGFLNLLNIFTPNMKKNSFGRVISIGTNLFQNPVIPYHDYTAAKGGLLSLTRTAAIDLGQFNITVNMVSGGLLKVTDASKGTPDSVFEYISSITPLRKVTTTEDFSDAVLFFASPWSRAVTGQNLLVDGGLVLN</sequence>
<organism evidence="3 4">
    <name type="scientific">Prochlorococcus marinus str. MIT 9116</name>
    <dbReference type="NCBI Taxonomy" id="167544"/>
    <lineage>
        <taxon>Bacteria</taxon>
        <taxon>Bacillati</taxon>
        <taxon>Cyanobacteriota</taxon>
        <taxon>Cyanophyceae</taxon>
        <taxon>Synechococcales</taxon>
        <taxon>Prochlorococcaceae</taxon>
        <taxon>Prochlorococcus</taxon>
    </lineage>
</organism>
<dbReference type="PANTHER" id="PTHR43639">
    <property type="entry name" value="OXIDOREDUCTASE, SHORT-CHAIN DEHYDROGENASE/REDUCTASE FAMILY (AFU_ORTHOLOGUE AFUA_5G02870)"/>
    <property type="match status" value="1"/>
</dbReference>
<comment type="caution">
    <text evidence="3">The sequence shown here is derived from an EMBL/GenBank/DDBJ whole genome shotgun (WGS) entry which is preliminary data.</text>
</comment>
<accession>A0A0A1ZP64</accession>
<reference evidence="4" key="1">
    <citation type="journal article" date="2014" name="Sci. Data">
        <title>Genomes of diverse isolates of the marine cyanobacterium Prochlorococcus.</title>
        <authorList>
            <person name="Biller S."/>
            <person name="Berube P."/>
            <person name="Thompson J."/>
            <person name="Kelly L."/>
            <person name="Roggensack S."/>
            <person name="Awad L."/>
            <person name="Roache-Johnson K."/>
            <person name="Ding H."/>
            <person name="Giovannoni S.J."/>
            <person name="Moore L.R."/>
            <person name="Chisholm S.W."/>
        </authorList>
    </citation>
    <scope>NUCLEOTIDE SEQUENCE [LARGE SCALE GENOMIC DNA]</scope>
</reference>
<dbReference type="InterPro" id="IPR036291">
    <property type="entry name" value="NAD(P)-bd_dom_sf"/>
</dbReference>
<dbReference type="AlphaFoldDB" id="A0A0A1ZP64"/>
<dbReference type="SUPFAM" id="SSF51735">
    <property type="entry name" value="NAD(P)-binding Rossmann-fold domains"/>
    <property type="match status" value="1"/>
</dbReference>
<dbReference type="GO" id="GO:0004316">
    <property type="term" value="F:3-oxoacyl-[acyl-carrier-protein] reductase (NADPH) activity"/>
    <property type="evidence" value="ECO:0007669"/>
    <property type="project" value="UniProtKB-EC"/>
</dbReference>
<evidence type="ECO:0000313" key="4">
    <source>
        <dbReference type="Proteomes" id="UP000030491"/>
    </source>
</evidence>
<comment type="similarity">
    <text evidence="1">Belongs to the short-chain dehydrogenases/reductases (SDR) family.</text>
</comment>
<dbReference type="CDD" id="cd05349">
    <property type="entry name" value="BKR_2_SDR_c"/>
    <property type="match status" value="1"/>
</dbReference>